<keyword evidence="3" id="KW-1185">Reference proteome</keyword>
<gene>
    <name evidence="2" type="ORF">VHA01S_008_00380</name>
</gene>
<keyword evidence="1" id="KW-0472">Membrane</keyword>
<organism evidence="2 3">
    <name type="scientific">Vibrio halioticoli NBRC 102217</name>
    <dbReference type="NCBI Taxonomy" id="1219072"/>
    <lineage>
        <taxon>Bacteria</taxon>
        <taxon>Pseudomonadati</taxon>
        <taxon>Pseudomonadota</taxon>
        <taxon>Gammaproteobacteria</taxon>
        <taxon>Vibrionales</taxon>
        <taxon>Vibrionaceae</taxon>
        <taxon>Vibrio</taxon>
    </lineage>
</organism>
<proteinExistence type="predicted"/>
<evidence type="ECO:0000256" key="1">
    <source>
        <dbReference type="SAM" id="Phobius"/>
    </source>
</evidence>
<dbReference type="InterPro" id="IPR025489">
    <property type="entry name" value="DUF4381"/>
</dbReference>
<sequence length="186" mass="21226">MSLHTPPQSYMLRDIVEVAVAPSVSWLPQTIGWKVLAFVSLGAFCVWMVKQFKIWRSNRYRREALNTLNRIAKACHGSIHDSAAFRRQVSCDLFSVMKAALCVVNPQSASLYGASFLQALDTHLPENSRLFEAKWSHWMRGLMDSQYVLSEIELLLLLEDCQRWVGEHHAFLTKSNCEVNSEVPNV</sequence>
<dbReference type="OrthoDB" id="6398942at2"/>
<dbReference type="Pfam" id="PF14316">
    <property type="entry name" value="DUF4381"/>
    <property type="match status" value="1"/>
</dbReference>
<dbReference type="eggNOG" id="ENOG50338HW">
    <property type="taxonomic scope" value="Bacteria"/>
</dbReference>
<keyword evidence="1" id="KW-0812">Transmembrane</keyword>
<comment type="caution">
    <text evidence="2">The sequence shown here is derived from an EMBL/GenBank/DDBJ whole genome shotgun (WGS) entry which is preliminary data.</text>
</comment>
<evidence type="ECO:0000313" key="2">
    <source>
        <dbReference type="EMBL" id="GAD88642.1"/>
    </source>
</evidence>
<accession>V5FI01</accession>
<dbReference type="RefSeq" id="WP_023403025.1">
    <property type="nucleotide sequence ID" value="NZ_BAUJ01000008.1"/>
</dbReference>
<evidence type="ECO:0008006" key="4">
    <source>
        <dbReference type="Google" id="ProtNLM"/>
    </source>
</evidence>
<feature type="transmembrane region" description="Helical" evidence="1">
    <location>
        <begin position="31"/>
        <end position="49"/>
    </location>
</feature>
<evidence type="ECO:0000313" key="3">
    <source>
        <dbReference type="Proteomes" id="UP000017800"/>
    </source>
</evidence>
<dbReference type="AlphaFoldDB" id="V5FI01"/>
<dbReference type="Proteomes" id="UP000017800">
    <property type="component" value="Unassembled WGS sequence"/>
</dbReference>
<keyword evidence="1" id="KW-1133">Transmembrane helix</keyword>
<protein>
    <recommendedName>
        <fullName evidence="4">DUF4381 domain-containing protein</fullName>
    </recommendedName>
</protein>
<reference evidence="2 3" key="1">
    <citation type="submission" date="2013-11" db="EMBL/GenBank/DDBJ databases">
        <title>Whole genome shotgun sequence of Vibrio halioticoli NBRC 102217.</title>
        <authorList>
            <person name="Isaki S."/>
            <person name="Kimura A."/>
            <person name="Ohji S."/>
            <person name="Hosoyama A."/>
            <person name="Fujita N."/>
            <person name="Hashimoto M."/>
            <person name="Hosoyama Y."/>
            <person name="Yamazoe A."/>
        </authorList>
    </citation>
    <scope>NUCLEOTIDE SEQUENCE [LARGE SCALE GENOMIC DNA]</scope>
    <source>
        <strain evidence="2 3">NBRC 102217</strain>
    </source>
</reference>
<dbReference type="EMBL" id="BAUJ01000008">
    <property type="protein sequence ID" value="GAD88642.1"/>
    <property type="molecule type" value="Genomic_DNA"/>
</dbReference>
<name>V5FI01_9VIBR</name>